<gene>
    <name evidence="1" type="ORF">DPMN_128312</name>
</gene>
<keyword evidence="2" id="KW-1185">Reference proteome</keyword>
<protein>
    <submittedName>
        <fullName evidence="1">Uncharacterized protein</fullName>
    </submittedName>
</protein>
<reference evidence="1" key="2">
    <citation type="submission" date="2020-11" db="EMBL/GenBank/DDBJ databases">
        <authorList>
            <person name="McCartney M.A."/>
            <person name="Auch B."/>
            <person name="Kono T."/>
            <person name="Mallez S."/>
            <person name="Becker A."/>
            <person name="Gohl D.M."/>
            <person name="Silverstein K.A.T."/>
            <person name="Koren S."/>
            <person name="Bechman K.B."/>
            <person name="Herman A."/>
            <person name="Abrahante J.E."/>
            <person name="Garbe J."/>
        </authorList>
    </citation>
    <scope>NUCLEOTIDE SEQUENCE</scope>
    <source>
        <strain evidence="1">Duluth1</strain>
        <tissue evidence="1">Whole animal</tissue>
    </source>
</reference>
<name>A0A9D4H0W9_DREPO</name>
<proteinExistence type="predicted"/>
<evidence type="ECO:0000313" key="1">
    <source>
        <dbReference type="EMBL" id="KAH3826407.1"/>
    </source>
</evidence>
<dbReference type="Proteomes" id="UP000828390">
    <property type="component" value="Unassembled WGS sequence"/>
</dbReference>
<organism evidence="1 2">
    <name type="scientific">Dreissena polymorpha</name>
    <name type="common">Zebra mussel</name>
    <name type="synonym">Mytilus polymorpha</name>
    <dbReference type="NCBI Taxonomy" id="45954"/>
    <lineage>
        <taxon>Eukaryota</taxon>
        <taxon>Metazoa</taxon>
        <taxon>Spiralia</taxon>
        <taxon>Lophotrochozoa</taxon>
        <taxon>Mollusca</taxon>
        <taxon>Bivalvia</taxon>
        <taxon>Autobranchia</taxon>
        <taxon>Heteroconchia</taxon>
        <taxon>Euheterodonta</taxon>
        <taxon>Imparidentia</taxon>
        <taxon>Neoheterodontei</taxon>
        <taxon>Myida</taxon>
        <taxon>Dreissenoidea</taxon>
        <taxon>Dreissenidae</taxon>
        <taxon>Dreissena</taxon>
    </lineage>
</organism>
<reference evidence="1" key="1">
    <citation type="journal article" date="2019" name="bioRxiv">
        <title>The Genome of the Zebra Mussel, Dreissena polymorpha: A Resource for Invasive Species Research.</title>
        <authorList>
            <person name="McCartney M.A."/>
            <person name="Auch B."/>
            <person name="Kono T."/>
            <person name="Mallez S."/>
            <person name="Zhang Y."/>
            <person name="Obille A."/>
            <person name="Becker A."/>
            <person name="Abrahante J.E."/>
            <person name="Garbe J."/>
            <person name="Badalamenti J.P."/>
            <person name="Herman A."/>
            <person name="Mangelson H."/>
            <person name="Liachko I."/>
            <person name="Sullivan S."/>
            <person name="Sone E.D."/>
            <person name="Koren S."/>
            <person name="Silverstein K.A.T."/>
            <person name="Beckman K.B."/>
            <person name="Gohl D.M."/>
        </authorList>
    </citation>
    <scope>NUCLEOTIDE SEQUENCE</scope>
    <source>
        <strain evidence="1">Duluth1</strain>
        <tissue evidence="1">Whole animal</tissue>
    </source>
</reference>
<accession>A0A9D4H0W9</accession>
<comment type="caution">
    <text evidence="1">The sequence shown here is derived from an EMBL/GenBank/DDBJ whole genome shotgun (WGS) entry which is preliminary data.</text>
</comment>
<dbReference type="AlphaFoldDB" id="A0A9D4H0W9"/>
<sequence length="122" mass="13833">MATNCSSDEPPNAGQFAFTFHYVKPSRFRLLYGEITYNMHIGYNANCEVPDSPVVDNTSSVFLHYYRTPYIREESSLLPLSNSSYKFYQLGNLTDDIWGGRTCKNPGSHAPHRDESLAVQCL</sequence>
<dbReference type="EMBL" id="JAIWYP010000005">
    <property type="protein sequence ID" value="KAH3826407.1"/>
    <property type="molecule type" value="Genomic_DNA"/>
</dbReference>
<evidence type="ECO:0000313" key="2">
    <source>
        <dbReference type="Proteomes" id="UP000828390"/>
    </source>
</evidence>